<dbReference type="KEGG" id="dsf:UWK_02383"/>
<dbReference type="Proteomes" id="UP000011721">
    <property type="component" value="Chromosome"/>
</dbReference>
<gene>
    <name evidence="1" type="ordered locus">UWK_02383</name>
</gene>
<dbReference type="HOGENOM" id="CLU_908302_0_0_7"/>
<organism evidence="1 2">
    <name type="scientific">Desulfocapsa sulfexigens (strain DSM 10523 / SB164P1)</name>
    <dbReference type="NCBI Taxonomy" id="1167006"/>
    <lineage>
        <taxon>Bacteria</taxon>
        <taxon>Pseudomonadati</taxon>
        <taxon>Thermodesulfobacteriota</taxon>
        <taxon>Desulfobulbia</taxon>
        <taxon>Desulfobulbales</taxon>
        <taxon>Desulfocapsaceae</taxon>
        <taxon>Desulfocapsa</taxon>
    </lineage>
</organism>
<sequence length="307" mass="35237">MNALAETGSHNANEDTLLTLHISQVPENIGLIRIVKDLGNPNREVITDGSWSKAEIRRLNKEYPQLVIELQVTSEEKLSLLVNQVTSITEKSFTLEKMFKDVNAVKESLKERVREVFDDQIISFRNRMTMTSYGFNDDILTKNASSYSNLITYSTQCFVIGMLFAEYLDELSSLQRNVLGKCLILHKIGYIETMNDSSSLLDRTVAILESSGYERAIIQFAKNQGTVRFKNNKLKNLLRTTEIGKIVTHYCNCTVNYPRITPPFKTIEKFEEILEISGRRREMLFEPTLLTKFVEMIRKGLEMPVSR</sequence>
<dbReference type="RefSeq" id="WP_015404611.1">
    <property type="nucleotide sequence ID" value="NC_020304.1"/>
</dbReference>
<reference evidence="2" key="1">
    <citation type="journal article" date="2013" name="Stand. Genomic Sci.">
        <title>Complete genome sequence of Desulfocapsa sulfexigens, a marine deltaproteobacterium specialized in disproportionating inorganic sulfur compounds.</title>
        <authorList>
            <person name="Finster K.W."/>
            <person name="Kjeldsen K.U."/>
            <person name="Kube M."/>
            <person name="Reinhardt R."/>
            <person name="Mussmann M."/>
            <person name="Amann R."/>
            <person name="Schreiber L."/>
        </authorList>
    </citation>
    <scope>NUCLEOTIDE SEQUENCE [LARGE SCALE GENOMIC DNA]</scope>
    <source>
        <strain evidence="2">DSM 10523 / SB164P1</strain>
    </source>
</reference>
<name>M1P638_DESSD</name>
<dbReference type="AlphaFoldDB" id="M1P638"/>
<keyword evidence="2" id="KW-1185">Reference proteome</keyword>
<evidence type="ECO:0000313" key="2">
    <source>
        <dbReference type="Proteomes" id="UP000011721"/>
    </source>
</evidence>
<protein>
    <submittedName>
        <fullName evidence="1">Uncharacterized protein</fullName>
    </submittedName>
</protein>
<accession>M1P638</accession>
<dbReference type="EMBL" id="CP003985">
    <property type="protein sequence ID" value="AGF78923.1"/>
    <property type="molecule type" value="Genomic_DNA"/>
</dbReference>
<evidence type="ECO:0000313" key="1">
    <source>
        <dbReference type="EMBL" id="AGF78923.1"/>
    </source>
</evidence>
<proteinExistence type="predicted"/>